<comment type="caution">
    <text evidence="2">The sequence shown here is derived from an EMBL/GenBank/DDBJ whole genome shotgun (WGS) entry which is preliminary data.</text>
</comment>
<proteinExistence type="predicted"/>
<protein>
    <submittedName>
        <fullName evidence="2">Uncharacterized protein</fullName>
    </submittedName>
</protein>
<feature type="region of interest" description="Disordered" evidence="1">
    <location>
        <begin position="80"/>
        <end position="160"/>
    </location>
</feature>
<gene>
    <name evidence="2" type="ORF">R1sor_000292</name>
</gene>
<accession>A0ABD3GVX1</accession>
<feature type="compositionally biased region" description="Basic and acidic residues" evidence="1">
    <location>
        <begin position="217"/>
        <end position="231"/>
    </location>
</feature>
<keyword evidence="3" id="KW-1185">Reference proteome</keyword>
<name>A0ABD3GVX1_9MARC</name>
<organism evidence="2 3">
    <name type="scientific">Riccia sorocarpa</name>
    <dbReference type="NCBI Taxonomy" id="122646"/>
    <lineage>
        <taxon>Eukaryota</taxon>
        <taxon>Viridiplantae</taxon>
        <taxon>Streptophyta</taxon>
        <taxon>Embryophyta</taxon>
        <taxon>Marchantiophyta</taxon>
        <taxon>Marchantiopsida</taxon>
        <taxon>Marchantiidae</taxon>
        <taxon>Marchantiales</taxon>
        <taxon>Ricciaceae</taxon>
        <taxon>Riccia</taxon>
    </lineage>
</organism>
<sequence>MIQSGQFMPALRWACMKPMSPYRVEKIWQACTAPESVSITDVDHILYGRSDNDRYWNSMNPMELMLADARERQLHAGYNLKPPAVEDDDNDNAEHDVADPDGDSRPELGTNEAADPMAEVPVIDLTNAPEMDTADNEDHHNEEGERDEIQPDSEKPPEQSLPAFIDLTGINDIYDMEENRPASAEEVTAAPVNVMDATMKEKQHQNTEASESVPQVHHSDAAIDKEHDRRLPCSGEEQLPTETKGEQQNVPAQQVPVTTDMEGIDINSLDIVDLQTMVPPDMDSQLLTNDFLQMGYAVRRPRTDHIPDVDPRMRIRRILEVKRRHEEQTSKAPDLKSQWQLQSAAASGIHNSYTGGSDRCTV</sequence>
<evidence type="ECO:0000313" key="2">
    <source>
        <dbReference type="EMBL" id="KAL3682270.1"/>
    </source>
</evidence>
<evidence type="ECO:0000256" key="1">
    <source>
        <dbReference type="SAM" id="MobiDB-lite"/>
    </source>
</evidence>
<evidence type="ECO:0000313" key="3">
    <source>
        <dbReference type="Proteomes" id="UP001633002"/>
    </source>
</evidence>
<feature type="compositionally biased region" description="Basic and acidic residues" evidence="1">
    <location>
        <begin position="136"/>
        <end position="157"/>
    </location>
</feature>
<feature type="region of interest" description="Disordered" evidence="1">
    <location>
        <begin position="201"/>
        <end position="250"/>
    </location>
</feature>
<dbReference type="EMBL" id="JBJQOH010000006">
    <property type="protein sequence ID" value="KAL3682270.1"/>
    <property type="molecule type" value="Genomic_DNA"/>
</dbReference>
<dbReference type="Proteomes" id="UP001633002">
    <property type="component" value="Unassembled WGS sequence"/>
</dbReference>
<dbReference type="AlphaFoldDB" id="A0ABD3GVX1"/>
<reference evidence="2 3" key="1">
    <citation type="submission" date="2024-09" db="EMBL/GenBank/DDBJ databases">
        <title>Chromosome-scale assembly of Riccia sorocarpa.</title>
        <authorList>
            <person name="Paukszto L."/>
        </authorList>
    </citation>
    <scope>NUCLEOTIDE SEQUENCE [LARGE SCALE GENOMIC DNA]</scope>
    <source>
        <strain evidence="2">LP-2024</strain>
        <tissue evidence="2">Aerial parts of the thallus</tissue>
    </source>
</reference>
<feature type="compositionally biased region" description="Basic and acidic residues" evidence="1">
    <location>
        <begin position="92"/>
        <end position="106"/>
    </location>
</feature>